<reference evidence="3" key="1">
    <citation type="submission" date="2017-03" db="EMBL/GenBank/DDBJ databases">
        <title>Phytopthora megakarya and P. palmivora, two closely related causual agents of cacao black pod achieved similar genome size and gene model numbers by different mechanisms.</title>
        <authorList>
            <person name="Ali S."/>
            <person name="Shao J."/>
            <person name="Larry D.J."/>
            <person name="Kronmiller B."/>
            <person name="Shen D."/>
            <person name="Strem M.D."/>
            <person name="Melnick R.L."/>
            <person name="Guiltinan M.J."/>
            <person name="Tyler B.M."/>
            <person name="Meinhardt L.W."/>
            <person name="Bailey B.A."/>
        </authorList>
    </citation>
    <scope>NUCLEOTIDE SEQUENCE [LARGE SCALE GENOMIC DNA]</scope>
    <source>
        <strain evidence="3">zdho120</strain>
    </source>
</reference>
<dbReference type="AlphaFoldDB" id="A0A225V7P2"/>
<proteinExistence type="predicted"/>
<feature type="region of interest" description="Disordered" evidence="1">
    <location>
        <begin position="73"/>
        <end position="110"/>
    </location>
</feature>
<dbReference type="STRING" id="4795.A0A225V7P2"/>
<dbReference type="OrthoDB" id="103766at2759"/>
<keyword evidence="3" id="KW-1185">Reference proteome</keyword>
<feature type="compositionally biased region" description="Polar residues" evidence="1">
    <location>
        <begin position="79"/>
        <end position="90"/>
    </location>
</feature>
<protein>
    <submittedName>
        <fullName evidence="2">Uncharacterized protein</fullName>
    </submittedName>
</protein>
<evidence type="ECO:0000313" key="3">
    <source>
        <dbReference type="Proteomes" id="UP000198211"/>
    </source>
</evidence>
<evidence type="ECO:0000313" key="2">
    <source>
        <dbReference type="EMBL" id="OWZ01796.1"/>
    </source>
</evidence>
<accession>A0A225V7P2</accession>
<organism evidence="2 3">
    <name type="scientific">Phytophthora megakarya</name>
    <dbReference type="NCBI Taxonomy" id="4795"/>
    <lineage>
        <taxon>Eukaryota</taxon>
        <taxon>Sar</taxon>
        <taxon>Stramenopiles</taxon>
        <taxon>Oomycota</taxon>
        <taxon>Peronosporomycetes</taxon>
        <taxon>Peronosporales</taxon>
        <taxon>Peronosporaceae</taxon>
        <taxon>Phytophthora</taxon>
    </lineage>
</organism>
<dbReference type="EMBL" id="NBNE01006601">
    <property type="protein sequence ID" value="OWZ01796.1"/>
    <property type="molecule type" value="Genomic_DNA"/>
</dbReference>
<sequence length="405" mass="45489">MKCAFVDCINPEVPTMYPCSVCEREVHHVGSNELFDPDNTSIHASCVSNRKANEGAASRNPGPAVFEIVGWAPSRSRHQQASQDSESTMTEPEEVGSSQSSVESTSDDRSRVVPYGIPLEIHHYRQLGKRGSVWDVAHVLSTPYDTGTDDDAERFTHMKFNHTSNVKDHIVSKHCSHPMGKAEASRRVKQARRQLEGAFELMQQSMASGMPYKTVTSETFRHLMEVATTKPGVAILSAHTFTDLLAASFLRFCEMTKRLLETEYQLAYKMPFLNLMHDLWTVSTGKKEVIGTSMAFIDKDWTSRNILRCLIASRIMELYDLEIEHMARFAMSDTDPTLKDEAMLCGAPLELEDAVATHKTSDEKLTAETLTRLVLVRRNGAVCWSLQGLFKYVDVCQWSREVGAK</sequence>
<dbReference type="Proteomes" id="UP000198211">
    <property type="component" value="Unassembled WGS sequence"/>
</dbReference>
<gene>
    <name evidence="2" type="ORF">PHMEG_00026754</name>
</gene>
<name>A0A225V7P2_9STRA</name>
<evidence type="ECO:0000256" key="1">
    <source>
        <dbReference type="SAM" id="MobiDB-lite"/>
    </source>
</evidence>
<comment type="caution">
    <text evidence="2">The sequence shown here is derived from an EMBL/GenBank/DDBJ whole genome shotgun (WGS) entry which is preliminary data.</text>
</comment>
<feature type="compositionally biased region" description="Low complexity" evidence="1">
    <location>
        <begin position="95"/>
        <end position="104"/>
    </location>
</feature>